<keyword evidence="1" id="KW-0472">Membrane</keyword>
<dbReference type="EMBL" id="VIXA01000002">
    <property type="protein sequence ID" value="TWG21795.1"/>
    <property type="molecule type" value="Genomic_DNA"/>
</dbReference>
<accession>A0A561WD58</accession>
<dbReference type="Proteomes" id="UP000319927">
    <property type="component" value="Unassembled WGS sequence"/>
</dbReference>
<feature type="transmembrane region" description="Helical" evidence="1">
    <location>
        <begin position="12"/>
        <end position="28"/>
    </location>
</feature>
<dbReference type="AlphaFoldDB" id="A0A561WD58"/>
<evidence type="ECO:0000313" key="2">
    <source>
        <dbReference type="EMBL" id="TWG21795.1"/>
    </source>
</evidence>
<keyword evidence="3" id="KW-1185">Reference proteome</keyword>
<proteinExistence type="predicted"/>
<sequence>MGYRRKDARPRLALWMLVALGDIVLLLVSAGMPALVALLAVVTVTAAGVAAWRLSRRSALAGEEAVPVSMATRRRA</sequence>
<reference evidence="2 3" key="1">
    <citation type="submission" date="2019-06" db="EMBL/GenBank/DDBJ databases">
        <title>Sequencing the genomes of 1000 actinobacteria strains.</title>
        <authorList>
            <person name="Klenk H.-P."/>
        </authorList>
    </citation>
    <scope>NUCLEOTIDE SEQUENCE [LARGE SCALE GENOMIC DNA]</scope>
    <source>
        <strain evidence="2 3">DSM 102131</strain>
    </source>
</reference>
<name>A0A561WD58_9ACTN</name>
<evidence type="ECO:0000313" key="3">
    <source>
        <dbReference type="Proteomes" id="UP000319927"/>
    </source>
</evidence>
<comment type="caution">
    <text evidence="2">The sequence shown here is derived from an EMBL/GenBank/DDBJ whole genome shotgun (WGS) entry which is preliminary data.</text>
</comment>
<dbReference type="RefSeq" id="WP_154939582.1">
    <property type="nucleotide sequence ID" value="NZ_VIXA01000002.1"/>
</dbReference>
<evidence type="ECO:0000256" key="1">
    <source>
        <dbReference type="SAM" id="Phobius"/>
    </source>
</evidence>
<keyword evidence="1" id="KW-0812">Transmembrane</keyword>
<protein>
    <submittedName>
        <fullName evidence="2">Uncharacterized protein</fullName>
    </submittedName>
</protein>
<gene>
    <name evidence="2" type="ORF">FHX75_12311</name>
</gene>
<feature type="transmembrane region" description="Helical" evidence="1">
    <location>
        <begin position="34"/>
        <end position="52"/>
    </location>
</feature>
<dbReference type="OrthoDB" id="3404367at2"/>
<keyword evidence="1" id="KW-1133">Transmembrane helix</keyword>
<organism evidence="2 3">
    <name type="scientific">Micromonospora palomenae</name>
    <dbReference type="NCBI Taxonomy" id="1461247"/>
    <lineage>
        <taxon>Bacteria</taxon>
        <taxon>Bacillati</taxon>
        <taxon>Actinomycetota</taxon>
        <taxon>Actinomycetes</taxon>
        <taxon>Micromonosporales</taxon>
        <taxon>Micromonosporaceae</taxon>
        <taxon>Micromonospora</taxon>
    </lineage>
</organism>